<keyword evidence="3" id="KW-1185">Reference proteome</keyword>
<evidence type="ECO:0000313" key="3">
    <source>
        <dbReference type="Proteomes" id="UP000031246"/>
    </source>
</evidence>
<feature type="compositionally biased region" description="Basic and acidic residues" evidence="1">
    <location>
        <begin position="68"/>
        <end position="77"/>
    </location>
</feature>
<comment type="caution">
    <text evidence="2">The sequence shown here is derived from an EMBL/GenBank/DDBJ whole genome shotgun (WGS) entry which is preliminary data.</text>
</comment>
<evidence type="ECO:0000256" key="1">
    <source>
        <dbReference type="SAM" id="MobiDB-lite"/>
    </source>
</evidence>
<protein>
    <submittedName>
        <fullName evidence="2">Uncharacterized protein</fullName>
    </submittedName>
</protein>
<accession>A0A0C1FWH4</accession>
<proteinExistence type="predicted"/>
<organism evidence="2 3">
    <name type="scientific">Pedobacter kyungheensis</name>
    <dbReference type="NCBI Taxonomy" id="1069985"/>
    <lineage>
        <taxon>Bacteria</taxon>
        <taxon>Pseudomonadati</taxon>
        <taxon>Bacteroidota</taxon>
        <taxon>Sphingobacteriia</taxon>
        <taxon>Sphingobacteriales</taxon>
        <taxon>Sphingobacteriaceae</taxon>
        <taxon>Pedobacter</taxon>
    </lineage>
</organism>
<reference evidence="2 3" key="1">
    <citation type="submission" date="2014-10" db="EMBL/GenBank/DDBJ databases">
        <title>Pedobacter Kyungheensis.</title>
        <authorList>
            <person name="Anderson B.M."/>
            <person name="Newman J.D."/>
        </authorList>
    </citation>
    <scope>NUCLEOTIDE SEQUENCE [LARGE SCALE GENOMIC DNA]</scope>
    <source>
        <strain evidence="2 3">KACC 16221</strain>
    </source>
</reference>
<dbReference type="Proteomes" id="UP000031246">
    <property type="component" value="Unassembled WGS sequence"/>
</dbReference>
<evidence type="ECO:0000313" key="2">
    <source>
        <dbReference type="EMBL" id="KIA92199.1"/>
    </source>
</evidence>
<gene>
    <name evidence="2" type="ORF">OC25_18120</name>
</gene>
<name>A0A0C1FWH4_9SPHI</name>
<dbReference type="AlphaFoldDB" id="A0A0C1FWH4"/>
<sequence length="77" mass="8519">MPLRPPACNGQGAKNTVVAMHKVQDIPAICKPMPGFLNCLLLNKPYCSGYPFWCTNQNVPTNPSQKDNSGKKDCRNR</sequence>
<feature type="compositionally biased region" description="Polar residues" evidence="1">
    <location>
        <begin position="58"/>
        <end position="67"/>
    </location>
</feature>
<feature type="region of interest" description="Disordered" evidence="1">
    <location>
        <begin position="58"/>
        <end position="77"/>
    </location>
</feature>
<dbReference type="EMBL" id="JSYN01000022">
    <property type="protein sequence ID" value="KIA92199.1"/>
    <property type="molecule type" value="Genomic_DNA"/>
</dbReference>